<gene>
    <name evidence="8" type="ORF">K457DRAFT_409467</name>
</gene>
<dbReference type="GO" id="GO:0000428">
    <property type="term" value="C:DNA-directed RNA polymerase complex"/>
    <property type="evidence" value="ECO:0007669"/>
    <property type="project" value="UniProtKB-KW"/>
</dbReference>
<dbReference type="STRING" id="1314771.A0A197JCF4"/>
<dbReference type="SUPFAM" id="SSF64484">
    <property type="entry name" value="beta and beta-prime subunits of DNA dependent RNA-polymerase"/>
    <property type="match status" value="1"/>
</dbReference>
<evidence type="ECO:0000256" key="3">
    <source>
        <dbReference type="ARBA" id="ARBA00022679"/>
    </source>
</evidence>
<dbReference type="InterPro" id="IPR045867">
    <property type="entry name" value="DNA-dir_RpoC_beta_prime"/>
</dbReference>
<evidence type="ECO:0000256" key="5">
    <source>
        <dbReference type="ARBA" id="ARBA00023163"/>
    </source>
</evidence>
<evidence type="ECO:0000313" key="9">
    <source>
        <dbReference type="Proteomes" id="UP000078512"/>
    </source>
</evidence>
<keyword evidence="2" id="KW-0240">DNA-directed RNA polymerase</keyword>
<dbReference type="InterPro" id="IPR038120">
    <property type="entry name" value="Rpb1_funnel_sf"/>
</dbReference>
<organism evidence="8 9">
    <name type="scientific">Linnemannia elongata AG-77</name>
    <dbReference type="NCBI Taxonomy" id="1314771"/>
    <lineage>
        <taxon>Eukaryota</taxon>
        <taxon>Fungi</taxon>
        <taxon>Fungi incertae sedis</taxon>
        <taxon>Mucoromycota</taxon>
        <taxon>Mortierellomycotina</taxon>
        <taxon>Mortierellomycetes</taxon>
        <taxon>Mortierellales</taxon>
        <taxon>Mortierellaceae</taxon>
        <taxon>Linnemannia</taxon>
    </lineage>
</organism>
<dbReference type="InterPro" id="IPR044893">
    <property type="entry name" value="RNA_pol_Rpb1_clamp_domain"/>
</dbReference>
<dbReference type="Gene3D" id="1.10.132.30">
    <property type="match status" value="1"/>
</dbReference>
<evidence type="ECO:0000256" key="2">
    <source>
        <dbReference type="ARBA" id="ARBA00022478"/>
    </source>
</evidence>
<dbReference type="Pfam" id="PF00623">
    <property type="entry name" value="RNA_pol_Rpb1_2"/>
    <property type="match status" value="1"/>
</dbReference>
<dbReference type="InterPro" id="IPR000722">
    <property type="entry name" value="RNA_pol_asu"/>
</dbReference>
<evidence type="ECO:0000256" key="1">
    <source>
        <dbReference type="ARBA" id="ARBA00012418"/>
    </source>
</evidence>
<dbReference type="Gene3D" id="2.40.40.20">
    <property type="match status" value="2"/>
</dbReference>
<feature type="domain" description="RNA polymerase N-terminal" evidence="7">
    <location>
        <begin position="144"/>
        <end position="408"/>
    </location>
</feature>
<dbReference type="Pfam" id="PF05000">
    <property type="entry name" value="RNA_pol_Rpb1_4"/>
    <property type="match status" value="1"/>
</dbReference>
<dbReference type="GO" id="GO:0006351">
    <property type="term" value="P:DNA-templated transcription"/>
    <property type="evidence" value="ECO:0007669"/>
    <property type="project" value="InterPro"/>
</dbReference>
<dbReference type="PANTHER" id="PTHR19376">
    <property type="entry name" value="DNA-DIRECTED RNA POLYMERASE"/>
    <property type="match status" value="1"/>
</dbReference>
<dbReference type="AlphaFoldDB" id="A0A197JCF4"/>
<keyword evidence="5" id="KW-0804">Transcription</keyword>
<dbReference type="SMART" id="SM00663">
    <property type="entry name" value="RPOLA_N"/>
    <property type="match status" value="1"/>
</dbReference>
<comment type="catalytic activity">
    <reaction evidence="6">
        <text>RNA(n) + a ribonucleoside 5'-triphosphate = RNA(n+1) + diphosphate</text>
        <dbReference type="Rhea" id="RHEA:21248"/>
        <dbReference type="Rhea" id="RHEA-COMP:14527"/>
        <dbReference type="Rhea" id="RHEA-COMP:17342"/>
        <dbReference type="ChEBI" id="CHEBI:33019"/>
        <dbReference type="ChEBI" id="CHEBI:61557"/>
        <dbReference type="ChEBI" id="CHEBI:140395"/>
        <dbReference type="EC" id="2.7.7.6"/>
    </reaction>
</comment>
<dbReference type="Gene3D" id="3.30.1490.180">
    <property type="entry name" value="RNA polymerase ii"/>
    <property type="match status" value="2"/>
</dbReference>
<name>A0A197JCF4_9FUNG</name>
<proteinExistence type="predicted"/>
<dbReference type="Pfam" id="PF04983">
    <property type="entry name" value="RNA_pol_Rpb1_3"/>
    <property type="match status" value="1"/>
</dbReference>
<reference evidence="8 9" key="1">
    <citation type="submission" date="2016-05" db="EMBL/GenBank/DDBJ databases">
        <title>Genome sequencing reveals origins of a unique bacterial endosymbiosis in the earliest lineages of terrestrial Fungi.</title>
        <authorList>
            <consortium name="DOE Joint Genome Institute"/>
            <person name="Uehling J."/>
            <person name="Gryganskyi A."/>
            <person name="Hameed K."/>
            <person name="Tschaplinski T."/>
            <person name="Misztal P."/>
            <person name="Wu S."/>
            <person name="Desiro A."/>
            <person name="Vande Pol N."/>
            <person name="Du Z.-Y."/>
            <person name="Zienkiewicz A."/>
            <person name="Zienkiewicz K."/>
            <person name="Morin E."/>
            <person name="Tisserant E."/>
            <person name="Splivallo R."/>
            <person name="Hainaut M."/>
            <person name="Henrissat B."/>
            <person name="Ohm R."/>
            <person name="Kuo A."/>
            <person name="Yan J."/>
            <person name="Lipzen A."/>
            <person name="Nolan M."/>
            <person name="Labutti K."/>
            <person name="Barry K."/>
            <person name="Goldstein A."/>
            <person name="Labbe J."/>
            <person name="Schadt C."/>
            <person name="Tuskan G."/>
            <person name="Grigoriev I."/>
            <person name="Martin F."/>
            <person name="Vilgalys R."/>
            <person name="Bonito G."/>
        </authorList>
    </citation>
    <scope>NUCLEOTIDE SEQUENCE [LARGE SCALE GENOMIC DNA]</scope>
    <source>
        <strain evidence="8 9">AG-77</strain>
    </source>
</reference>
<evidence type="ECO:0000256" key="6">
    <source>
        <dbReference type="ARBA" id="ARBA00048552"/>
    </source>
</evidence>
<dbReference type="Gene3D" id="6.10.250.2940">
    <property type="match status" value="1"/>
</dbReference>
<dbReference type="InterPro" id="IPR007083">
    <property type="entry name" value="RNA_pol_Rpb1_4"/>
</dbReference>
<evidence type="ECO:0000313" key="8">
    <source>
        <dbReference type="EMBL" id="OAQ22144.1"/>
    </source>
</evidence>
<dbReference type="InterPro" id="IPR007066">
    <property type="entry name" value="RNA_pol_Rpb1_3"/>
</dbReference>
<evidence type="ECO:0000256" key="4">
    <source>
        <dbReference type="ARBA" id="ARBA00022695"/>
    </source>
</evidence>
<dbReference type="OrthoDB" id="2269210at2759"/>
<keyword evidence="3" id="KW-0808">Transferase</keyword>
<accession>A0A197JCF4</accession>
<dbReference type="EMBL" id="KV442224">
    <property type="protein sequence ID" value="OAQ22144.1"/>
    <property type="molecule type" value="Genomic_DNA"/>
</dbReference>
<dbReference type="InterPro" id="IPR006592">
    <property type="entry name" value="RNA_pol_N"/>
</dbReference>
<evidence type="ECO:0000259" key="7">
    <source>
        <dbReference type="SMART" id="SM00663"/>
    </source>
</evidence>
<dbReference type="Proteomes" id="UP000078512">
    <property type="component" value="Unassembled WGS sequence"/>
</dbReference>
<dbReference type="GO" id="GO:0003899">
    <property type="term" value="F:DNA-directed RNA polymerase activity"/>
    <property type="evidence" value="ECO:0007669"/>
    <property type="project" value="UniProtKB-EC"/>
</dbReference>
<dbReference type="GO" id="GO:0003677">
    <property type="term" value="F:DNA binding"/>
    <property type="evidence" value="ECO:0007669"/>
    <property type="project" value="InterPro"/>
</dbReference>
<dbReference type="Gene3D" id="4.10.860.120">
    <property type="entry name" value="RNA polymerase II, clamp domain"/>
    <property type="match status" value="1"/>
</dbReference>
<keyword evidence="9" id="KW-1185">Reference proteome</keyword>
<sequence>MELSFLSDTDVQKCASFSVNERFDLHDERFGSIKSTSKCTTCGRTETTGCYGHYGSLYLGVELFHPMYYREITTTINTMCHHCGTRHDNTGSVKGGIRCKTCNKITYTDYTIPVTQSYAMKRKHGVQTLSPSKCKGILRDHPNHVYIISHIIVPPTGIRPPEDVEWPSDISRIYARLVETVKNPSNNTNRFRRINQLYNSIVGYTRKDGVIKALSGKRGIFRTLMLGKRLNRSARLVITGDPLLDVDQLLVPYVVAAGVRISERVWHGNVDRMKQHAASGELWWESEEEPALPDHVIIGKVYDRALRDDDLVMLNRQPSLTKHSLLALRVKTGRHVTDNVFAINPSVTPSFNADFDGDEMNIYAGYGPEARAELCGFCSVSDNIYDPLTDRVYIHPIQDVVSAVYMMTQHPQGVSMEMYHACCMLVDRYGILPGNPTTVDLVSLSLPPGIPDYDYNGVTIRDGKVQMGSIVDKSCLCRDLILHIGKTIGHKPLTAFIGDIQKIAIHWLDSRGMTLKISDCTWDKHDVDAYRNNQSMEWALERTINKYHTPTSTNPLSIMLRSGAKGKDIGATQMAICIGEQHIGQGTKIGFIGSSYIGGMNPKEYFYQASAAISGVVDIGTSVSAIGYANRRVSKLTADVTLGYNGVIGTKTQIVQLCAGNTPDISSGEK</sequence>
<dbReference type="EC" id="2.7.7.6" evidence="1"/>
<keyword evidence="4" id="KW-0548">Nucleotidyltransferase</keyword>
<protein>
    <recommendedName>
        <fullName evidence="1">DNA-directed RNA polymerase</fullName>
        <ecNumber evidence="1">2.7.7.6</ecNumber>
    </recommendedName>
</protein>